<dbReference type="InterPro" id="IPR049067">
    <property type="entry name" value="MreB-like_C"/>
</dbReference>
<evidence type="ECO:0000259" key="1">
    <source>
        <dbReference type="Pfam" id="PF17989"/>
    </source>
</evidence>
<name>A0A174QTY6_9CLOT</name>
<feature type="domain" description="Actin-like protein N-terminal" evidence="1">
    <location>
        <begin position="4"/>
        <end position="130"/>
    </location>
</feature>
<proteinExistence type="predicted"/>
<organism evidence="3 4">
    <name type="scientific">Clostridium baratii</name>
    <dbReference type="NCBI Taxonomy" id="1561"/>
    <lineage>
        <taxon>Bacteria</taxon>
        <taxon>Bacillati</taxon>
        <taxon>Bacillota</taxon>
        <taxon>Clostridia</taxon>
        <taxon>Eubacteriales</taxon>
        <taxon>Clostridiaceae</taxon>
        <taxon>Clostridium</taxon>
    </lineage>
</organism>
<gene>
    <name evidence="3" type="ORF">ERS852568_00664</name>
</gene>
<feature type="domain" description="Actin homologue MreB-like C-terminal" evidence="2">
    <location>
        <begin position="141"/>
        <end position="255"/>
    </location>
</feature>
<protein>
    <submittedName>
        <fullName evidence="3">StbA family protein</fullName>
    </submittedName>
</protein>
<dbReference type="Pfam" id="PF21522">
    <property type="entry name" value="MreB-like_C"/>
    <property type="match status" value="1"/>
</dbReference>
<evidence type="ECO:0000313" key="4">
    <source>
        <dbReference type="Proteomes" id="UP000095563"/>
    </source>
</evidence>
<dbReference type="InterPro" id="IPR040607">
    <property type="entry name" value="ALP_N"/>
</dbReference>
<reference evidence="3 4" key="1">
    <citation type="submission" date="2015-09" db="EMBL/GenBank/DDBJ databases">
        <authorList>
            <consortium name="Pathogen Informatics"/>
        </authorList>
    </citation>
    <scope>NUCLEOTIDE SEQUENCE [LARGE SCALE GENOMIC DNA]</scope>
    <source>
        <strain evidence="3 4">2789STDY5834956</strain>
    </source>
</reference>
<dbReference type="Gene3D" id="3.30.420.40">
    <property type="match status" value="2"/>
</dbReference>
<dbReference type="AlphaFoldDB" id="A0A174QTY6"/>
<accession>A0A174QTY6</accession>
<dbReference type="Pfam" id="PF17989">
    <property type="entry name" value="ALP_N"/>
    <property type="match status" value="1"/>
</dbReference>
<dbReference type="RefSeq" id="WP_055206705.1">
    <property type="nucleotide sequence ID" value="NZ_CZBO01000001.1"/>
</dbReference>
<evidence type="ECO:0000259" key="2">
    <source>
        <dbReference type="Pfam" id="PF21522"/>
    </source>
</evidence>
<sequence>MIIGVDIGNSTTCTSENIIFTSKCAKISKQLNNKEIELNNEKFYVDEGTYDSEHRKVRKKDYLKFLFTALCLSTNENKIELGLGLPLTQFKEDKEDLKSIIKENYHLNGYYDGEYREFYITDCEVYPEGVSCVGKNYSGIVIDIGGRTTDVALVESDGFKSKIINPISFSKGMIGLETEFINVLNGKYGLDLNLDNFDNILKNGLSIYGEQQDISFAVDIFKYYLEDLLKEINNNYSLKLYNVLFTGGGSLVLAKPILNRLKHAKIHPNALFSNSYSYKKLMEAYLC</sequence>
<dbReference type="EMBL" id="CZBO01000001">
    <property type="protein sequence ID" value="CUP75226.1"/>
    <property type="molecule type" value="Genomic_DNA"/>
</dbReference>
<dbReference type="InterPro" id="IPR043129">
    <property type="entry name" value="ATPase_NBD"/>
</dbReference>
<evidence type="ECO:0000313" key="3">
    <source>
        <dbReference type="EMBL" id="CUP75226.1"/>
    </source>
</evidence>
<dbReference type="SUPFAM" id="SSF53067">
    <property type="entry name" value="Actin-like ATPase domain"/>
    <property type="match status" value="2"/>
</dbReference>
<dbReference type="Proteomes" id="UP000095563">
    <property type="component" value="Unassembled WGS sequence"/>
</dbReference>